<evidence type="ECO:0000313" key="8">
    <source>
        <dbReference type="EMBL" id="ALG72150.1"/>
    </source>
</evidence>
<dbReference type="Gene3D" id="3.40.718.10">
    <property type="entry name" value="Isopropylmalate Dehydrogenase"/>
    <property type="match status" value="1"/>
</dbReference>
<evidence type="ECO:0000256" key="5">
    <source>
        <dbReference type="ARBA" id="ARBA00023027"/>
    </source>
</evidence>
<dbReference type="GO" id="GO:0008270">
    <property type="term" value="F:zinc ion binding"/>
    <property type="evidence" value="ECO:0007669"/>
    <property type="project" value="UniProtKB-UniRule"/>
</dbReference>
<reference evidence="8 9" key="2">
    <citation type="journal article" date="2016" name="Genome Announc.">
        <title>Complete Genome Sequence of a Strain of Azospirillum thiophilum Isolated from a Sulfide Spring.</title>
        <authorList>
            <person name="Fomenkov A."/>
            <person name="Vincze T."/>
            <person name="Grabovich M."/>
            <person name="Anton B.P."/>
            <person name="Dubinina G."/>
            <person name="Orlova M."/>
            <person name="Belousova E."/>
            <person name="Roberts R.J."/>
        </authorList>
    </citation>
    <scope>NUCLEOTIDE SEQUENCE [LARGE SCALE GENOMIC DNA]</scope>
    <source>
        <strain evidence="8 9">BV-S</strain>
    </source>
</reference>
<keyword evidence="7" id="KW-0170">Cobalt</keyword>
<dbReference type="GO" id="GO:0050897">
    <property type="term" value="F:cobalt ion binding"/>
    <property type="evidence" value="ECO:0007669"/>
    <property type="project" value="UniProtKB-UniRule"/>
</dbReference>
<dbReference type="GO" id="GO:0051287">
    <property type="term" value="F:NAD binding"/>
    <property type="evidence" value="ECO:0007669"/>
    <property type="project" value="InterPro"/>
</dbReference>
<comment type="catalytic activity">
    <reaction evidence="7">
        <text>4-(phosphooxy)-L-threonine + NAD(+) = 3-amino-2-oxopropyl phosphate + CO2 + NADH</text>
        <dbReference type="Rhea" id="RHEA:32275"/>
        <dbReference type="ChEBI" id="CHEBI:16526"/>
        <dbReference type="ChEBI" id="CHEBI:57279"/>
        <dbReference type="ChEBI" id="CHEBI:57540"/>
        <dbReference type="ChEBI" id="CHEBI:57945"/>
        <dbReference type="ChEBI" id="CHEBI:58452"/>
        <dbReference type="EC" id="1.1.1.262"/>
    </reaction>
</comment>
<keyword evidence="5 7" id="KW-0520">NAD</keyword>
<keyword evidence="1 7" id="KW-0963">Cytoplasm</keyword>
<keyword evidence="6 7" id="KW-0664">Pyridoxine biosynthesis</keyword>
<keyword evidence="7" id="KW-0862">Zinc</keyword>
<feature type="binding site" evidence="7">
    <location>
        <position position="277"/>
    </location>
    <ligand>
        <name>substrate</name>
    </ligand>
</feature>
<comment type="miscellaneous">
    <text evidence="7">The active site is located at the dimer interface.</text>
</comment>
<dbReference type="GO" id="GO:0005737">
    <property type="term" value="C:cytoplasm"/>
    <property type="evidence" value="ECO:0007669"/>
    <property type="project" value="UniProtKB-SubCell"/>
</dbReference>
<dbReference type="KEGG" id="ati:AL072_10245"/>
<accession>A0AAC8VZ82</accession>
<evidence type="ECO:0000256" key="2">
    <source>
        <dbReference type="ARBA" id="ARBA00022723"/>
    </source>
</evidence>
<organism evidence="8 9">
    <name type="scientific">Azospirillum thiophilum</name>
    <dbReference type="NCBI Taxonomy" id="528244"/>
    <lineage>
        <taxon>Bacteria</taxon>
        <taxon>Pseudomonadati</taxon>
        <taxon>Pseudomonadota</taxon>
        <taxon>Alphaproteobacteria</taxon>
        <taxon>Rhodospirillales</taxon>
        <taxon>Azospirillaceae</taxon>
        <taxon>Azospirillum</taxon>
    </lineage>
</organism>
<dbReference type="GO" id="GO:0000287">
    <property type="term" value="F:magnesium ion binding"/>
    <property type="evidence" value="ECO:0007669"/>
    <property type="project" value="UniProtKB-UniRule"/>
</dbReference>
<dbReference type="GO" id="GO:0042823">
    <property type="term" value="P:pyridoxal phosphate biosynthetic process"/>
    <property type="evidence" value="ECO:0007669"/>
    <property type="project" value="UniProtKB-UniRule"/>
</dbReference>
<feature type="binding site" evidence="7">
    <location>
        <position position="205"/>
    </location>
    <ligand>
        <name>a divalent metal cation</name>
        <dbReference type="ChEBI" id="CHEBI:60240"/>
        <note>ligand shared between dimeric partners</note>
    </ligand>
</feature>
<dbReference type="Pfam" id="PF04166">
    <property type="entry name" value="PdxA"/>
    <property type="match status" value="1"/>
</dbReference>
<dbReference type="InterPro" id="IPR005255">
    <property type="entry name" value="PdxA_fam"/>
</dbReference>
<keyword evidence="9" id="KW-1185">Reference proteome</keyword>
<evidence type="ECO:0000256" key="3">
    <source>
        <dbReference type="ARBA" id="ARBA00022857"/>
    </source>
</evidence>
<dbReference type="GO" id="GO:0008615">
    <property type="term" value="P:pyridoxine biosynthetic process"/>
    <property type="evidence" value="ECO:0007669"/>
    <property type="project" value="UniProtKB-UniRule"/>
</dbReference>
<dbReference type="Proteomes" id="UP000069935">
    <property type="component" value="Chromosome 1"/>
</dbReference>
<reference evidence="9" key="1">
    <citation type="submission" date="2015-08" db="EMBL/GenBank/DDBJ databases">
        <title>Complete Genome Sequence of Azospirillum thiophilum BV-S.</title>
        <authorList>
            <person name="Fomenkov A."/>
            <person name="Vincze T."/>
            <person name="Grabovich M."/>
            <person name="Dubinina G."/>
            <person name="Orlova M."/>
            <person name="Belousova E."/>
            <person name="Roberts R.J."/>
        </authorList>
    </citation>
    <scope>NUCLEOTIDE SEQUENCE [LARGE SCALE GENOMIC DNA]</scope>
    <source>
        <strain evidence="9">BV-S</strain>
    </source>
</reference>
<dbReference type="InterPro" id="IPR037510">
    <property type="entry name" value="PdxA"/>
</dbReference>
<comment type="subunit">
    <text evidence="7">Homodimer.</text>
</comment>
<feature type="binding site" evidence="7">
    <location>
        <position position="130"/>
    </location>
    <ligand>
        <name>substrate</name>
    </ligand>
</feature>
<dbReference type="SUPFAM" id="SSF53659">
    <property type="entry name" value="Isocitrate/Isopropylmalate dehydrogenase-like"/>
    <property type="match status" value="1"/>
</dbReference>
<gene>
    <name evidence="7" type="primary">pdxA</name>
    <name evidence="8" type="ORF">AL072_10245</name>
</gene>
<comment type="subcellular location">
    <subcellularLocation>
        <location evidence="7">Cytoplasm</location>
    </subcellularLocation>
</comment>
<evidence type="ECO:0000313" key="9">
    <source>
        <dbReference type="Proteomes" id="UP000069935"/>
    </source>
</evidence>
<feature type="binding site" evidence="7">
    <location>
        <position position="129"/>
    </location>
    <ligand>
        <name>substrate</name>
    </ligand>
</feature>
<feature type="binding site" evidence="7">
    <location>
        <position position="268"/>
    </location>
    <ligand>
        <name>substrate</name>
    </ligand>
</feature>
<dbReference type="GO" id="GO:0050570">
    <property type="term" value="F:4-hydroxythreonine-4-phosphate dehydrogenase activity"/>
    <property type="evidence" value="ECO:0007669"/>
    <property type="project" value="UniProtKB-UniRule"/>
</dbReference>
<keyword evidence="7" id="KW-0460">Magnesium</keyword>
<protein>
    <recommendedName>
        <fullName evidence="7">4-hydroxythreonine-4-phosphate dehydrogenase</fullName>
        <ecNumber evidence="7">1.1.1.262</ecNumber>
    </recommendedName>
    <alternativeName>
        <fullName evidence="7">4-(phosphohydroxy)-L-threonine dehydrogenase</fullName>
    </alternativeName>
</protein>
<dbReference type="NCBIfam" id="NF003699">
    <property type="entry name" value="PRK05312.1"/>
    <property type="match status" value="1"/>
</dbReference>
<comment type="cofactor">
    <cofactor evidence="7">
        <name>Zn(2+)</name>
        <dbReference type="ChEBI" id="CHEBI:29105"/>
    </cofactor>
    <cofactor evidence="7">
        <name>Mg(2+)</name>
        <dbReference type="ChEBI" id="CHEBI:18420"/>
    </cofactor>
    <cofactor evidence="7">
        <name>Co(2+)</name>
        <dbReference type="ChEBI" id="CHEBI:48828"/>
    </cofactor>
    <text evidence="7">Binds 1 divalent metal cation per subunit. Can use ions such as Zn(2+), Mg(2+) or Co(2+).</text>
</comment>
<evidence type="ECO:0000256" key="4">
    <source>
        <dbReference type="ARBA" id="ARBA00023002"/>
    </source>
</evidence>
<dbReference type="RefSeq" id="WP_045582319.1">
    <property type="nucleotide sequence ID" value="NZ_CP012401.1"/>
</dbReference>
<dbReference type="AlphaFoldDB" id="A0AAC8VZ82"/>
<name>A0AAC8VZ82_9PROT</name>
<evidence type="ECO:0000256" key="6">
    <source>
        <dbReference type="ARBA" id="ARBA00023096"/>
    </source>
</evidence>
<dbReference type="HAMAP" id="MF_00536">
    <property type="entry name" value="PdxA"/>
    <property type="match status" value="1"/>
</dbReference>
<sequence>MGEPAGIGGDITLKAWTLRGDSRLPPFFVLDDPARLAALAAALGLAVPVQAVASPAEAAALFDRALPVLPVELNIPAVAGRPDPANGAAVIASIDRAVALVQVGQAAAVVTNPIQKSSLYAAGFRHPGHTEYLAHLAGLTDEPIMMLAAADLRVVPVTVHVSVRDAVDQLTAAAIIHAGRVTAAALVRDFGIARPRLAVAGLNPHAGEGGAMGREEIDVIAPAIAVLRAEGIDATGPRPPDTMFHAAARRGYDAALCMYHDQALIPVKTVDFDGGVNITLGLPFVRTSPDHGTALDIAGSGAANPTSLIAALKTAERMAGNRRAG</sequence>
<feature type="binding site" evidence="7">
    <location>
        <position position="260"/>
    </location>
    <ligand>
        <name>a divalent metal cation</name>
        <dbReference type="ChEBI" id="CHEBI:60240"/>
        <note>ligand shared between dimeric partners</note>
    </ligand>
</feature>
<evidence type="ECO:0000256" key="7">
    <source>
        <dbReference type="HAMAP-Rule" id="MF_00536"/>
    </source>
</evidence>
<feature type="binding site" evidence="7">
    <location>
        <position position="286"/>
    </location>
    <ligand>
        <name>substrate</name>
    </ligand>
</feature>
<keyword evidence="3 7" id="KW-0521">NADP</keyword>
<dbReference type="PANTHER" id="PTHR30004">
    <property type="entry name" value="4-HYDROXYTHREONINE-4-PHOSPHATE DEHYDROGENASE"/>
    <property type="match status" value="1"/>
</dbReference>
<keyword evidence="4 7" id="KW-0560">Oxidoreductase</keyword>
<proteinExistence type="inferred from homology"/>
<dbReference type="NCBIfam" id="TIGR00557">
    <property type="entry name" value="pdxA"/>
    <property type="match status" value="1"/>
</dbReference>
<dbReference type="EMBL" id="CP012401">
    <property type="protein sequence ID" value="ALG72150.1"/>
    <property type="molecule type" value="Genomic_DNA"/>
</dbReference>
<dbReference type="PANTHER" id="PTHR30004:SF6">
    <property type="entry name" value="D-THREONATE 4-PHOSPHATE DEHYDROGENASE"/>
    <property type="match status" value="1"/>
</dbReference>
<comment type="function">
    <text evidence="7">Catalyzes the NAD(P)-dependent oxidation of 4-(phosphooxy)-L-threonine (HTP) into 2-amino-3-oxo-4-(phosphooxy)butyric acid which spontaneously decarboxylates to form 3-amino-2-oxopropyl phosphate (AHAP).</text>
</comment>
<comment type="similarity">
    <text evidence="7">Belongs to the PdxA family.</text>
</comment>
<feature type="binding site" evidence="7">
    <location>
        <position position="160"/>
    </location>
    <ligand>
        <name>a divalent metal cation</name>
        <dbReference type="ChEBI" id="CHEBI:60240"/>
        <note>ligand shared between dimeric partners</note>
    </ligand>
</feature>
<dbReference type="EC" id="1.1.1.262" evidence="7"/>
<keyword evidence="2 7" id="KW-0479">Metal-binding</keyword>
<comment type="pathway">
    <text evidence="7">Cofactor biosynthesis; pyridoxine 5'-phosphate biosynthesis; pyridoxine 5'-phosphate from D-erythrose 4-phosphate: step 4/5.</text>
</comment>
<evidence type="ECO:0000256" key="1">
    <source>
        <dbReference type="ARBA" id="ARBA00022490"/>
    </source>
</evidence>